<dbReference type="EMBL" id="DWYY01000115">
    <property type="protein sequence ID" value="HJA93528.1"/>
    <property type="molecule type" value="Genomic_DNA"/>
</dbReference>
<comment type="caution">
    <text evidence="3">The sequence shown here is derived from an EMBL/GenBank/DDBJ whole genome shotgun (WGS) entry which is preliminary data.</text>
</comment>
<accession>A0A9D2I8I5</accession>
<feature type="transmembrane region" description="Helical" evidence="1">
    <location>
        <begin position="75"/>
        <end position="98"/>
    </location>
</feature>
<feature type="transmembrane region" description="Helical" evidence="1">
    <location>
        <begin position="118"/>
        <end position="142"/>
    </location>
</feature>
<dbReference type="AlphaFoldDB" id="A0A9D2I8I5"/>
<feature type="transmembrane region" description="Helical" evidence="1">
    <location>
        <begin position="35"/>
        <end position="54"/>
    </location>
</feature>
<evidence type="ECO:0000313" key="3">
    <source>
        <dbReference type="EMBL" id="HJA93528.1"/>
    </source>
</evidence>
<reference evidence="3" key="1">
    <citation type="journal article" date="2021" name="PeerJ">
        <title>Extensive microbial diversity within the chicken gut microbiome revealed by metagenomics and culture.</title>
        <authorList>
            <person name="Gilroy R."/>
            <person name="Ravi A."/>
            <person name="Getino M."/>
            <person name="Pursley I."/>
            <person name="Horton D.L."/>
            <person name="Alikhan N.F."/>
            <person name="Baker D."/>
            <person name="Gharbi K."/>
            <person name="Hall N."/>
            <person name="Watson M."/>
            <person name="Adriaenssens E.M."/>
            <person name="Foster-Nyarko E."/>
            <person name="Jarju S."/>
            <person name="Secka A."/>
            <person name="Antonio M."/>
            <person name="Oren A."/>
            <person name="Chaudhuri R.R."/>
            <person name="La Ragione R."/>
            <person name="Hildebrand F."/>
            <person name="Pallen M.J."/>
        </authorList>
    </citation>
    <scope>NUCLEOTIDE SEQUENCE</scope>
    <source>
        <strain evidence="3">CHK179-7159</strain>
    </source>
</reference>
<feature type="transmembrane region" description="Helical" evidence="1">
    <location>
        <begin position="12"/>
        <end position="29"/>
    </location>
</feature>
<dbReference type="Pfam" id="PF14358">
    <property type="entry name" value="DUF4405"/>
    <property type="match status" value="1"/>
</dbReference>
<gene>
    <name evidence="3" type="ORF">H9717_10520</name>
</gene>
<feature type="transmembrane region" description="Helical" evidence="1">
    <location>
        <begin position="197"/>
        <end position="217"/>
    </location>
</feature>
<organism evidence="3 4">
    <name type="scientific">Candidatus Eisenbergiella merdipullorum</name>
    <dbReference type="NCBI Taxonomy" id="2838553"/>
    <lineage>
        <taxon>Bacteria</taxon>
        <taxon>Bacillati</taxon>
        <taxon>Bacillota</taxon>
        <taxon>Clostridia</taxon>
        <taxon>Lachnospirales</taxon>
        <taxon>Lachnospiraceae</taxon>
        <taxon>Eisenbergiella</taxon>
    </lineage>
</organism>
<reference evidence="3" key="2">
    <citation type="submission" date="2021-04" db="EMBL/GenBank/DDBJ databases">
        <authorList>
            <person name="Gilroy R."/>
        </authorList>
    </citation>
    <scope>NUCLEOTIDE SEQUENCE</scope>
    <source>
        <strain evidence="3">CHK179-7159</strain>
    </source>
</reference>
<name>A0A9D2I8I5_9FIRM</name>
<feature type="transmembrane region" description="Helical" evidence="1">
    <location>
        <begin position="154"/>
        <end position="173"/>
    </location>
</feature>
<evidence type="ECO:0000256" key="1">
    <source>
        <dbReference type="SAM" id="Phobius"/>
    </source>
</evidence>
<evidence type="ECO:0000313" key="4">
    <source>
        <dbReference type="Proteomes" id="UP000886858"/>
    </source>
</evidence>
<protein>
    <submittedName>
        <fullName evidence="3">DUF4405 domain-containing protein</fullName>
    </submittedName>
</protein>
<feature type="domain" description="Flavinylation-associated cytochrome" evidence="2">
    <location>
        <begin position="72"/>
        <end position="131"/>
    </location>
</feature>
<dbReference type="InterPro" id="IPR025517">
    <property type="entry name" value="DUF4405"/>
</dbReference>
<keyword evidence="1" id="KW-0812">Transmembrane</keyword>
<keyword evidence="1" id="KW-0472">Membrane</keyword>
<keyword evidence="1" id="KW-1133">Transmembrane helix</keyword>
<evidence type="ECO:0000259" key="2">
    <source>
        <dbReference type="Pfam" id="PF14358"/>
    </source>
</evidence>
<proteinExistence type="predicted"/>
<dbReference type="Proteomes" id="UP000886858">
    <property type="component" value="Unassembled WGS sequence"/>
</dbReference>
<sequence length="233" mass="26205">MKPKAILKTGVDILMTLTLLFLMGYQFWGDIAHEWAGAIMFVLFLVHHGLNGNWHKNLFRGKYSPSRIFMLIADILLFLSMIGLMVSGIMLSNHVFAFLGIHGGMSFARLLHIAASHWGFVLMSLHLGLHWGMLLGLAGRTLKKQKPRNGKGSILFFVVGAAIAVYGLTVFISRDLPTYMFLRTQFVFLDFNEPVPLFYLDYLSMMGTFIFLAYYASGALRKLSGRKARGGMK</sequence>